<reference evidence="2" key="1">
    <citation type="submission" date="2021-09" db="EMBL/GenBank/DDBJ databases">
        <authorList>
            <consortium name="AG Swart"/>
            <person name="Singh M."/>
            <person name="Singh A."/>
            <person name="Seah K."/>
            <person name="Emmerich C."/>
        </authorList>
    </citation>
    <scope>NUCLEOTIDE SEQUENCE</scope>
    <source>
        <strain evidence="2">ATCC30299</strain>
    </source>
</reference>
<comment type="caution">
    <text evidence="2">The sequence shown here is derived from an EMBL/GenBank/DDBJ whole genome shotgun (WGS) entry which is preliminary data.</text>
</comment>
<feature type="compositionally biased region" description="Polar residues" evidence="1">
    <location>
        <begin position="25"/>
        <end position="35"/>
    </location>
</feature>
<evidence type="ECO:0000256" key="1">
    <source>
        <dbReference type="SAM" id="MobiDB-lite"/>
    </source>
</evidence>
<evidence type="ECO:0000313" key="2">
    <source>
        <dbReference type="EMBL" id="CAG9325245.1"/>
    </source>
</evidence>
<sequence>MMWKARKKKIKNEAIIERKKKNTGETKGSMKQQQVKVDWSRQNWRRFWGWTDGGTDGGTEEEANGEIERGEWKEKEGWKMRKKRKLLTKNP</sequence>
<dbReference type="AlphaFoldDB" id="A0AAU9JM23"/>
<proteinExistence type="predicted"/>
<feature type="region of interest" description="Disordered" evidence="1">
    <location>
        <begin position="1"/>
        <end position="68"/>
    </location>
</feature>
<dbReference type="Proteomes" id="UP001162131">
    <property type="component" value="Unassembled WGS sequence"/>
</dbReference>
<organism evidence="2 3">
    <name type="scientific">Blepharisma stoltei</name>
    <dbReference type="NCBI Taxonomy" id="1481888"/>
    <lineage>
        <taxon>Eukaryota</taxon>
        <taxon>Sar</taxon>
        <taxon>Alveolata</taxon>
        <taxon>Ciliophora</taxon>
        <taxon>Postciliodesmatophora</taxon>
        <taxon>Heterotrichea</taxon>
        <taxon>Heterotrichida</taxon>
        <taxon>Blepharismidae</taxon>
        <taxon>Blepharisma</taxon>
    </lineage>
</organism>
<name>A0AAU9JM23_9CILI</name>
<dbReference type="EMBL" id="CAJZBQ010000037">
    <property type="protein sequence ID" value="CAG9325245.1"/>
    <property type="molecule type" value="Genomic_DNA"/>
</dbReference>
<keyword evidence="3" id="KW-1185">Reference proteome</keyword>
<accession>A0AAU9JM23</accession>
<protein>
    <submittedName>
        <fullName evidence="2">Uncharacterized protein</fullName>
    </submittedName>
</protein>
<feature type="compositionally biased region" description="Basic residues" evidence="1">
    <location>
        <begin position="1"/>
        <end position="10"/>
    </location>
</feature>
<evidence type="ECO:0000313" key="3">
    <source>
        <dbReference type="Proteomes" id="UP001162131"/>
    </source>
</evidence>
<gene>
    <name evidence="2" type="ORF">BSTOLATCC_MIC38000</name>
</gene>